<dbReference type="Proteomes" id="UP000315673">
    <property type="component" value="Chromosome"/>
</dbReference>
<evidence type="ECO:0000256" key="3">
    <source>
        <dbReference type="ARBA" id="ARBA00023163"/>
    </source>
</evidence>
<evidence type="ECO:0000256" key="2">
    <source>
        <dbReference type="ARBA" id="ARBA00023125"/>
    </source>
</evidence>
<dbReference type="GO" id="GO:0006355">
    <property type="term" value="P:regulation of DNA-templated transcription"/>
    <property type="evidence" value="ECO:0007669"/>
    <property type="project" value="InterPro"/>
</dbReference>
<dbReference type="KEGG" id="spai:FPZ24_04245"/>
<keyword evidence="2" id="KW-0238">DNA-binding</keyword>
<dbReference type="Gene3D" id="2.60.120.10">
    <property type="entry name" value="Jelly Rolls"/>
    <property type="match status" value="1"/>
</dbReference>
<dbReference type="SUPFAM" id="SSF51206">
    <property type="entry name" value="cAMP-binding domain-like"/>
    <property type="match status" value="1"/>
</dbReference>
<dbReference type="InterPro" id="IPR036390">
    <property type="entry name" value="WH_DNA-bd_sf"/>
</dbReference>
<keyword evidence="6" id="KW-1185">Reference proteome</keyword>
<dbReference type="RefSeq" id="WP_146569867.1">
    <property type="nucleotide sequence ID" value="NZ_CP042306.1"/>
</dbReference>
<dbReference type="EMBL" id="CP042306">
    <property type="protein sequence ID" value="QDZ06783.1"/>
    <property type="molecule type" value="Genomic_DNA"/>
</dbReference>
<accession>A0A5B8LFD9</accession>
<sequence>MFNARFSIKATAEKEAMDPKLISKLAKFSALSPESEHALRDALTYTRFVAPRTGPLPDTSASDDTLVILEGWAARYSLVRDGRRQITAFLLPGDHCRLSDGAQDTVAISPLTLSVIRADERKELETAHPDLAEAMVAAEHHDRVRLCGLATALGRLDAEQRIAWTLCDLWQRADAIGMIDDGHLRFPLTQPDIADHTGLTPVHVNRMMRKLREEGLAEHKGQCLTIHDYAALAAKSDYRSCRTGTSQLA</sequence>
<keyword evidence="3" id="KW-0804">Transcription</keyword>
<dbReference type="GO" id="GO:0003677">
    <property type="term" value="F:DNA binding"/>
    <property type="evidence" value="ECO:0007669"/>
    <property type="project" value="UniProtKB-KW"/>
</dbReference>
<dbReference type="InterPro" id="IPR036388">
    <property type="entry name" value="WH-like_DNA-bd_sf"/>
</dbReference>
<dbReference type="PROSITE" id="PS51063">
    <property type="entry name" value="HTH_CRP_2"/>
    <property type="match status" value="1"/>
</dbReference>
<protein>
    <submittedName>
        <fullName evidence="5">Crp/Fnr family transcriptional regulator</fullName>
    </submittedName>
</protein>
<dbReference type="InterPro" id="IPR018490">
    <property type="entry name" value="cNMP-bd_dom_sf"/>
</dbReference>
<evidence type="ECO:0000313" key="5">
    <source>
        <dbReference type="EMBL" id="QDZ06783.1"/>
    </source>
</evidence>
<name>A0A5B8LFD9_9SPHN</name>
<evidence type="ECO:0000259" key="4">
    <source>
        <dbReference type="PROSITE" id="PS51063"/>
    </source>
</evidence>
<dbReference type="Gene3D" id="1.10.10.10">
    <property type="entry name" value="Winged helix-like DNA-binding domain superfamily/Winged helix DNA-binding domain"/>
    <property type="match status" value="1"/>
</dbReference>
<organism evidence="5 6">
    <name type="scientific">Sphingomonas panacisoli</name>
    <dbReference type="NCBI Taxonomy" id="1813879"/>
    <lineage>
        <taxon>Bacteria</taxon>
        <taxon>Pseudomonadati</taxon>
        <taxon>Pseudomonadota</taxon>
        <taxon>Alphaproteobacteria</taxon>
        <taxon>Sphingomonadales</taxon>
        <taxon>Sphingomonadaceae</taxon>
        <taxon>Sphingomonas</taxon>
    </lineage>
</organism>
<dbReference type="SMART" id="SM00419">
    <property type="entry name" value="HTH_CRP"/>
    <property type="match status" value="1"/>
</dbReference>
<dbReference type="OrthoDB" id="6155297at2"/>
<evidence type="ECO:0000256" key="1">
    <source>
        <dbReference type="ARBA" id="ARBA00023015"/>
    </source>
</evidence>
<evidence type="ECO:0000313" key="6">
    <source>
        <dbReference type="Proteomes" id="UP000315673"/>
    </source>
</evidence>
<reference evidence="5 6" key="1">
    <citation type="submission" date="2019-07" db="EMBL/GenBank/DDBJ databases">
        <title>Full genome sequence of Sphingomonas sp. 4R-6-7(HKS19).</title>
        <authorList>
            <person name="Im W.-T."/>
        </authorList>
    </citation>
    <scope>NUCLEOTIDE SEQUENCE [LARGE SCALE GENOMIC DNA]</scope>
    <source>
        <strain evidence="5 6">HKS19</strain>
    </source>
</reference>
<dbReference type="InterPro" id="IPR012318">
    <property type="entry name" value="HTH_CRP"/>
</dbReference>
<dbReference type="InterPro" id="IPR014710">
    <property type="entry name" value="RmlC-like_jellyroll"/>
</dbReference>
<dbReference type="AlphaFoldDB" id="A0A5B8LFD9"/>
<proteinExistence type="predicted"/>
<dbReference type="SUPFAM" id="SSF46785">
    <property type="entry name" value="Winged helix' DNA-binding domain"/>
    <property type="match status" value="1"/>
</dbReference>
<dbReference type="Pfam" id="PF13545">
    <property type="entry name" value="HTH_Crp_2"/>
    <property type="match status" value="1"/>
</dbReference>
<feature type="domain" description="HTH crp-type" evidence="4">
    <location>
        <begin position="156"/>
        <end position="230"/>
    </location>
</feature>
<gene>
    <name evidence="5" type="ORF">FPZ24_04245</name>
</gene>
<keyword evidence="1" id="KW-0805">Transcription regulation</keyword>